<dbReference type="EMBL" id="CP104003">
    <property type="protein sequence ID" value="UWM55210.1"/>
    <property type="molecule type" value="Genomic_DNA"/>
</dbReference>
<name>A0A9E7R5U0_9EURY</name>
<evidence type="ECO:0000313" key="1">
    <source>
        <dbReference type="EMBL" id="UWM55210.1"/>
    </source>
</evidence>
<reference evidence="1" key="1">
    <citation type="submission" date="2022-09" db="EMBL/GenBank/DDBJ databases">
        <title>Diverse halophilic archaea isolated from saline environments.</title>
        <authorList>
            <person name="Cui H.-L."/>
        </authorList>
    </citation>
    <scope>NUCLEOTIDE SEQUENCE</scope>
    <source>
        <strain evidence="1">ZS-35-S2</strain>
    </source>
</reference>
<accession>A0A9E7R5U0</accession>
<organism evidence="1 2">
    <name type="scientific">Salinirubellus salinus</name>
    <dbReference type="NCBI Taxonomy" id="1364945"/>
    <lineage>
        <taxon>Archaea</taxon>
        <taxon>Methanobacteriati</taxon>
        <taxon>Methanobacteriota</taxon>
        <taxon>Stenosarchaea group</taxon>
        <taxon>Halobacteria</taxon>
        <taxon>Halobacteriales</taxon>
        <taxon>Natronomonadaceae</taxon>
        <taxon>Salinirubellus</taxon>
    </lineage>
</organism>
<protein>
    <submittedName>
        <fullName evidence="1">Uncharacterized protein</fullName>
    </submittedName>
</protein>
<dbReference type="KEGG" id="ssai:N0B31_02750"/>
<dbReference type="Proteomes" id="UP001057580">
    <property type="component" value="Chromosome"/>
</dbReference>
<gene>
    <name evidence="1" type="ORF">N0B31_02750</name>
</gene>
<dbReference type="GeneID" id="74941306"/>
<sequence>MANETNLFINNGATGEAVEKLTNTPSAPGATPIVKISPSRGLFLRIANQVAKGSNVGVPVYMDLYDSNGDPIPPNSAVFFALEVQGMEQPVKVSAKKSNLSFYVANDITTQRDEDNIDNAKIVLQRPETSATDEPIQAINVRDIDAMYFQLEASAAVDWSQSEWQVDNQAVRQGER</sequence>
<keyword evidence="2" id="KW-1185">Reference proteome</keyword>
<dbReference type="Gene3D" id="2.60.120.1180">
    <property type="match status" value="1"/>
</dbReference>
<proteinExistence type="predicted"/>
<dbReference type="AlphaFoldDB" id="A0A9E7R5U0"/>
<dbReference type="RefSeq" id="WP_260594262.1">
    <property type="nucleotide sequence ID" value="NZ_CP104003.1"/>
</dbReference>
<evidence type="ECO:0000313" key="2">
    <source>
        <dbReference type="Proteomes" id="UP001057580"/>
    </source>
</evidence>